<evidence type="ECO:0000256" key="6">
    <source>
        <dbReference type="ARBA" id="ARBA00023242"/>
    </source>
</evidence>
<dbReference type="SUPFAM" id="SSF57667">
    <property type="entry name" value="beta-beta-alpha zinc fingers"/>
    <property type="match status" value="2"/>
</dbReference>
<dbReference type="InterPro" id="IPR036236">
    <property type="entry name" value="Znf_C2H2_sf"/>
</dbReference>
<dbReference type="SMART" id="SM00355">
    <property type="entry name" value="ZnF_C2H2"/>
    <property type="match status" value="4"/>
</dbReference>
<dbReference type="OrthoDB" id="10018191at2759"/>
<reference evidence="9 10" key="2">
    <citation type="submission" date="2018-11" db="EMBL/GenBank/DDBJ databases">
        <authorList>
            <consortium name="Pathogen Informatics"/>
        </authorList>
    </citation>
    <scope>NUCLEOTIDE SEQUENCE [LARGE SCALE GENOMIC DNA]</scope>
</reference>
<comment type="subcellular location">
    <subcellularLocation>
        <location evidence="1">Nucleus</location>
    </subcellularLocation>
</comment>
<dbReference type="EMBL" id="UYRT01081224">
    <property type="protein sequence ID" value="VDN24112.1"/>
    <property type="molecule type" value="Genomic_DNA"/>
</dbReference>
<dbReference type="FunFam" id="3.30.160.60:FF:002343">
    <property type="entry name" value="Zinc finger protein 33A"/>
    <property type="match status" value="1"/>
</dbReference>
<evidence type="ECO:0000313" key="11">
    <source>
        <dbReference type="WBParaSite" id="GPUH_0001442701-mRNA-1"/>
    </source>
</evidence>
<name>A0A183E0B7_9BILA</name>
<dbReference type="WBParaSite" id="GPUH_0001442701-mRNA-1">
    <property type="protein sequence ID" value="GPUH_0001442701-mRNA-1"/>
    <property type="gene ID" value="GPUH_0001442701"/>
</dbReference>
<evidence type="ECO:0000313" key="10">
    <source>
        <dbReference type="Proteomes" id="UP000271098"/>
    </source>
</evidence>
<dbReference type="PANTHER" id="PTHR24394:SF44">
    <property type="entry name" value="ZINC FINGER PROTEIN 271-LIKE"/>
    <property type="match status" value="1"/>
</dbReference>
<feature type="domain" description="C2H2-type" evidence="8">
    <location>
        <begin position="144"/>
        <end position="171"/>
    </location>
</feature>
<keyword evidence="6" id="KW-0539">Nucleus</keyword>
<keyword evidence="2" id="KW-0479">Metal-binding</keyword>
<evidence type="ECO:0000256" key="7">
    <source>
        <dbReference type="PROSITE-ProRule" id="PRU00042"/>
    </source>
</evidence>
<dbReference type="PROSITE" id="PS50157">
    <property type="entry name" value="ZINC_FINGER_C2H2_2"/>
    <property type="match status" value="4"/>
</dbReference>
<dbReference type="FunFam" id="3.30.160.60:FF:002394">
    <property type="entry name" value="Uncharacterized protein"/>
    <property type="match status" value="1"/>
</dbReference>
<keyword evidence="5" id="KW-0862">Zinc</keyword>
<accession>A0A183E0B7</accession>
<dbReference type="GO" id="GO:0008270">
    <property type="term" value="F:zinc ion binding"/>
    <property type="evidence" value="ECO:0007669"/>
    <property type="project" value="UniProtKB-KW"/>
</dbReference>
<dbReference type="PROSITE" id="PS00028">
    <property type="entry name" value="ZINC_FINGER_C2H2_1"/>
    <property type="match status" value="4"/>
</dbReference>
<feature type="domain" description="C2H2-type" evidence="8">
    <location>
        <begin position="200"/>
        <end position="224"/>
    </location>
</feature>
<dbReference type="PANTHER" id="PTHR24394">
    <property type="entry name" value="ZINC FINGER PROTEIN"/>
    <property type="match status" value="1"/>
</dbReference>
<dbReference type="GO" id="GO:0005634">
    <property type="term" value="C:nucleus"/>
    <property type="evidence" value="ECO:0007669"/>
    <property type="project" value="UniProtKB-SubCell"/>
</dbReference>
<keyword evidence="4 7" id="KW-0863">Zinc-finger</keyword>
<keyword evidence="3" id="KW-0677">Repeat</keyword>
<dbReference type="GO" id="GO:0000981">
    <property type="term" value="F:DNA-binding transcription factor activity, RNA polymerase II-specific"/>
    <property type="evidence" value="ECO:0007669"/>
    <property type="project" value="TreeGrafter"/>
</dbReference>
<dbReference type="Gene3D" id="3.30.160.60">
    <property type="entry name" value="Classic Zinc Finger"/>
    <property type="match status" value="4"/>
</dbReference>
<reference evidence="11" key="1">
    <citation type="submission" date="2016-06" db="UniProtKB">
        <authorList>
            <consortium name="WormBaseParasite"/>
        </authorList>
    </citation>
    <scope>IDENTIFICATION</scope>
</reference>
<proteinExistence type="predicted"/>
<evidence type="ECO:0000259" key="8">
    <source>
        <dbReference type="PROSITE" id="PS50157"/>
    </source>
</evidence>
<evidence type="ECO:0000256" key="3">
    <source>
        <dbReference type="ARBA" id="ARBA00022737"/>
    </source>
</evidence>
<evidence type="ECO:0000256" key="1">
    <source>
        <dbReference type="ARBA" id="ARBA00004123"/>
    </source>
</evidence>
<feature type="domain" description="C2H2-type" evidence="8">
    <location>
        <begin position="172"/>
        <end position="199"/>
    </location>
</feature>
<evidence type="ECO:0000313" key="9">
    <source>
        <dbReference type="EMBL" id="VDN24112.1"/>
    </source>
</evidence>
<sequence>MKIAMKHLRLYRAQSDYLQTSTGGAFYSSATPHRLISLIYSGTYVLEHPIDLSLPKNTLAPLEKQQYNIGNTKQSQQHPETSHCLAITQPVQPPISKANANASLVSRQVRKLKLYQCPECGKQLGSTSSLYSHHLRYHSVETLHVCCVCSKKCIANNELITHMRVHSGERPFKCSVCSQAFSQNGACERHMRKHTGKKPYACEFCNKTFSRLDNLKTHSETHNR</sequence>
<dbReference type="Proteomes" id="UP000271098">
    <property type="component" value="Unassembled WGS sequence"/>
</dbReference>
<evidence type="ECO:0000256" key="4">
    <source>
        <dbReference type="ARBA" id="ARBA00022771"/>
    </source>
</evidence>
<evidence type="ECO:0000256" key="2">
    <source>
        <dbReference type="ARBA" id="ARBA00022723"/>
    </source>
</evidence>
<organism evidence="11">
    <name type="scientific">Gongylonema pulchrum</name>
    <dbReference type="NCBI Taxonomy" id="637853"/>
    <lineage>
        <taxon>Eukaryota</taxon>
        <taxon>Metazoa</taxon>
        <taxon>Ecdysozoa</taxon>
        <taxon>Nematoda</taxon>
        <taxon>Chromadorea</taxon>
        <taxon>Rhabditida</taxon>
        <taxon>Spirurina</taxon>
        <taxon>Spiruromorpha</taxon>
        <taxon>Spiruroidea</taxon>
        <taxon>Gongylonematidae</taxon>
        <taxon>Gongylonema</taxon>
    </lineage>
</organism>
<feature type="domain" description="C2H2-type" evidence="8">
    <location>
        <begin position="115"/>
        <end position="143"/>
    </location>
</feature>
<gene>
    <name evidence="9" type="ORF">GPUH_LOCUS14408</name>
</gene>
<keyword evidence="10" id="KW-1185">Reference proteome</keyword>
<evidence type="ECO:0000256" key="5">
    <source>
        <dbReference type="ARBA" id="ARBA00022833"/>
    </source>
</evidence>
<protein>
    <submittedName>
        <fullName evidence="11">Zinc finger protein</fullName>
    </submittedName>
</protein>
<dbReference type="InterPro" id="IPR013087">
    <property type="entry name" value="Znf_C2H2_type"/>
</dbReference>
<dbReference type="Pfam" id="PF00096">
    <property type="entry name" value="zf-C2H2"/>
    <property type="match status" value="3"/>
</dbReference>
<dbReference type="AlphaFoldDB" id="A0A183E0B7"/>